<feature type="transmembrane region" description="Helical" evidence="5">
    <location>
        <begin position="6"/>
        <end position="26"/>
    </location>
</feature>
<dbReference type="RefSeq" id="WP_271177487.1">
    <property type="nucleotide sequence ID" value="NZ_BAAAJO010000002.1"/>
</dbReference>
<dbReference type="InterPro" id="IPR032808">
    <property type="entry name" value="DoxX"/>
</dbReference>
<dbReference type="Proteomes" id="UP001142372">
    <property type="component" value="Unassembled WGS sequence"/>
</dbReference>
<proteinExistence type="predicted"/>
<dbReference type="GO" id="GO:0016020">
    <property type="term" value="C:membrane"/>
    <property type="evidence" value="ECO:0007669"/>
    <property type="project" value="UniProtKB-SubCell"/>
</dbReference>
<evidence type="ECO:0000256" key="1">
    <source>
        <dbReference type="ARBA" id="ARBA00004141"/>
    </source>
</evidence>
<evidence type="ECO:0008006" key="8">
    <source>
        <dbReference type="Google" id="ProtNLM"/>
    </source>
</evidence>
<evidence type="ECO:0000256" key="3">
    <source>
        <dbReference type="ARBA" id="ARBA00022989"/>
    </source>
</evidence>
<accession>A0A9W6HB27</accession>
<gene>
    <name evidence="6" type="ORF">GCM10017584_23990</name>
</gene>
<organism evidence="6 7">
    <name type="scientific">Leifsonia poae</name>
    <dbReference type="NCBI Taxonomy" id="110933"/>
    <lineage>
        <taxon>Bacteria</taxon>
        <taxon>Bacillati</taxon>
        <taxon>Actinomycetota</taxon>
        <taxon>Actinomycetes</taxon>
        <taxon>Micrococcales</taxon>
        <taxon>Microbacteriaceae</taxon>
        <taxon>Leifsonia</taxon>
    </lineage>
</organism>
<dbReference type="Pfam" id="PF13564">
    <property type="entry name" value="DoxX_2"/>
    <property type="match status" value="1"/>
</dbReference>
<comment type="caution">
    <text evidence="6">The sequence shown here is derived from an EMBL/GenBank/DDBJ whole genome shotgun (WGS) entry which is preliminary data.</text>
</comment>
<feature type="transmembrane region" description="Helical" evidence="5">
    <location>
        <begin position="73"/>
        <end position="91"/>
    </location>
</feature>
<reference evidence="6" key="1">
    <citation type="journal article" date="2014" name="Int. J. Syst. Evol. Microbiol.">
        <title>Complete genome sequence of Corynebacterium casei LMG S-19264T (=DSM 44701T), isolated from a smear-ripened cheese.</title>
        <authorList>
            <consortium name="US DOE Joint Genome Institute (JGI-PGF)"/>
            <person name="Walter F."/>
            <person name="Albersmeier A."/>
            <person name="Kalinowski J."/>
            <person name="Ruckert C."/>
        </authorList>
    </citation>
    <scope>NUCLEOTIDE SEQUENCE</scope>
    <source>
        <strain evidence="6">VKM Ac-1401</strain>
    </source>
</reference>
<evidence type="ECO:0000313" key="6">
    <source>
        <dbReference type="EMBL" id="GLJ76825.1"/>
    </source>
</evidence>
<comment type="subcellular location">
    <subcellularLocation>
        <location evidence="1">Membrane</location>
        <topology evidence="1">Multi-pass membrane protein</topology>
    </subcellularLocation>
</comment>
<dbReference type="AlphaFoldDB" id="A0A9W6HB27"/>
<keyword evidence="4 5" id="KW-0472">Membrane</keyword>
<keyword evidence="3 5" id="KW-1133">Transmembrane helix</keyword>
<reference evidence="6" key="2">
    <citation type="submission" date="2023-01" db="EMBL/GenBank/DDBJ databases">
        <authorList>
            <person name="Sun Q."/>
            <person name="Evtushenko L."/>
        </authorList>
    </citation>
    <scope>NUCLEOTIDE SEQUENCE</scope>
    <source>
        <strain evidence="6">VKM Ac-1401</strain>
    </source>
</reference>
<feature type="transmembrane region" description="Helical" evidence="5">
    <location>
        <begin position="103"/>
        <end position="120"/>
    </location>
</feature>
<evidence type="ECO:0000256" key="4">
    <source>
        <dbReference type="ARBA" id="ARBA00023136"/>
    </source>
</evidence>
<evidence type="ECO:0000313" key="7">
    <source>
        <dbReference type="Proteomes" id="UP001142372"/>
    </source>
</evidence>
<dbReference type="EMBL" id="BSEN01000012">
    <property type="protein sequence ID" value="GLJ76825.1"/>
    <property type="molecule type" value="Genomic_DNA"/>
</dbReference>
<feature type="transmembrane region" description="Helical" evidence="5">
    <location>
        <begin position="47"/>
        <end position="67"/>
    </location>
</feature>
<evidence type="ECO:0000256" key="2">
    <source>
        <dbReference type="ARBA" id="ARBA00022692"/>
    </source>
</evidence>
<protein>
    <recommendedName>
        <fullName evidence="8">DoxX family protein</fullName>
    </recommendedName>
</protein>
<name>A0A9W6HB27_9MICO</name>
<sequence length="126" mass="13384">MNVALWITAGLMAAVFLIAGFNKVFIPRQRLAKAPGAKWVDHFSAGFIKTLGVLELLGAVGLILPAVLGIAPILVPLAATGLAVIMVGAAVVEFRLHEPRHALLNLTYLALLIFVAWGRFGPESFA</sequence>
<keyword evidence="2 5" id="KW-0812">Transmembrane</keyword>
<evidence type="ECO:0000256" key="5">
    <source>
        <dbReference type="SAM" id="Phobius"/>
    </source>
</evidence>
<keyword evidence="7" id="KW-1185">Reference proteome</keyword>